<evidence type="ECO:0000256" key="2">
    <source>
        <dbReference type="ARBA" id="ARBA00023125"/>
    </source>
</evidence>
<dbReference type="PANTHER" id="PTHR30055:SF220">
    <property type="entry name" value="TETR-FAMILY REGULATORY PROTEIN"/>
    <property type="match status" value="1"/>
</dbReference>
<dbReference type="PANTHER" id="PTHR30055">
    <property type="entry name" value="HTH-TYPE TRANSCRIPTIONAL REGULATOR RUTR"/>
    <property type="match status" value="1"/>
</dbReference>
<dbReference type="SUPFAM" id="SSF48498">
    <property type="entry name" value="Tetracyclin repressor-like, C-terminal domain"/>
    <property type="match status" value="1"/>
</dbReference>
<evidence type="ECO:0000313" key="7">
    <source>
        <dbReference type="Proteomes" id="UP001442841"/>
    </source>
</evidence>
<evidence type="ECO:0000313" key="6">
    <source>
        <dbReference type="EMBL" id="XAN06189.1"/>
    </source>
</evidence>
<accession>A0ABZ3FM73</accession>
<reference evidence="6 7" key="1">
    <citation type="submission" date="2024-04" db="EMBL/GenBank/DDBJ databases">
        <title>Isolation of an actinomycete strain from pig manure.</title>
        <authorList>
            <person name="Gong T."/>
            <person name="Yu Z."/>
            <person name="An M."/>
            <person name="Wei C."/>
            <person name="Yang W."/>
            <person name="Liu L."/>
        </authorList>
    </citation>
    <scope>NUCLEOTIDE SEQUENCE [LARGE SCALE GENOMIC DNA]</scope>
    <source>
        <strain evidence="6 7">ZF39</strain>
    </source>
</reference>
<proteinExistence type="predicted"/>
<keyword evidence="2 4" id="KW-0238">DNA-binding</keyword>
<name>A0ABZ3FM73_9ACTN</name>
<feature type="domain" description="HTH tetR-type" evidence="5">
    <location>
        <begin position="1"/>
        <end position="49"/>
    </location>
</feature>
<dbReference type="Pfam" id="PF00440">
    <property type="entry name" value="TetR_N"/>
    <property type="match status" value="1"/>
</dbReference>
<dbReference type="EMBL" id="CP154795">
    <property type="protein sequence ID" value="XAN06189.1"/>
    <property type="molecule type" value="Genomic_DNA"/>
</dbReference>
<evidence type="ECO:0000256" key="3">
    <source>
        <dbReference type="ARBA" id="ARBA00023163"/>
    </source>
</evidence>
<keyword evidence="3" id="KW-0804">Transcription</keyword>
<organism evidence="6 7">
    <name type="scientific">Ammonicoccus fulvus</name>
    <dbReference type="NCBI Taxonomy" id="3138240"/>
    <lineage>
        <taxon>Bacteria</taxon>
        <taxon>Bacillati</taxon>
        <taxon>Actinomycetota</taxon>
        <taxon>Actinomycetes</taxon>
        <taxon>Propionibacteriales</taxon>
        <taxon>Propionibacteriaceae</taxon>
        <taxon>Ammonicoccus</taxon>
    </lineage>
</organism>
<keyword evidence="1" id="KW-0805">Transcription regulation</keyword>
<dbReference type="InterPro" id="IPR001647">
    <property type="entry name" value="HTH_TetR"/>
</dbReference>
<dbReference type="SUPFAM" id="SSF46689">
    <property type="entry name" value="Homeodomain-like"/>
    <property type="match status" value="1"/>
</dbReference>
<feature type="DNA-binding region" description="H-T-H motif" evidence="4">
    <location>
        <begin position="12"/>
        <end position="31"/>
    </location>
</feature>
<dbReference type="InterPro" id="IPR050109">
    <property type="entry name" value="HTH-type_TetR-like_transc_reg"/>
</dbReference>
<keyword evidence="7" id="KW-1185">Reference proteome</keyword>
<dbReference type="Pfam" id="PF13305">
    <property type="entry name" value="TetR_C_33"/>
    <property type="match status" value="1"/>
</dbReference>
<dbReference type="InterPro" id="IPR009057">
    <property type="entry name" value="Homeodomain-like_sf"/>
</dbReference>
<dbReference type="InterPro" id="IPR036271">
    <property type="entry name" value="Tet_transcr_reg_TetR-rel_C_sf"/>
</dbReference>
<sequence length="169" mass="18069">MLESLPSEESLSLRAVAREAGVSAPSIYLHFPDKGALVSAVLATRFAELERALTLSAAGAPSPAAELRARCEAYCAYAEQNPGNYRVMFAAVPSDDRPEDAVPGTEMVRRLGELAIRAGATGEPLRVGTLLWCGLHGIVALRESKPLFPWPARDELVALLIGSVTGRRE</sequence>
<dbReference type="PROSITE" id="PS50977">
    <property type="entry name" value="HTH_TETR_2"/>
    <property type="match status" value="1"/>
</dbReference>
<dbReference type="InterPro" id="IPR025996">
    <property type="entry name" value="MT1864/Rv1816-like_C"/>
</dbReference>
<dbReference type="RefSeq" id="WP_425307621.1">
    <property type="nucleotide sequence ID" value="NZ_CP154795.1"/>
</dbReference>
<dbReference type="Gene3D" id="1.10.357.10">
    <property type="entry name" value="Tetracycline Repressor, domain 2"/>
    <property type="match status" value="1"/>
</dbReference>
<protein>
    <submittedName>
        <fullName evidence="6">TetR/AcrR family transcriptional regulator</fullName>
    </submittedName>
</protein>
<evidence type="ECO:0000259" key="5">
    <source>
        <dbReference type="PROSITE" id="PS50977"/>
    </source>
</evidence>
<gene>
    <name evidence="6" type="ORF">AADG42_02325</name>
</gene>
<dbReference type="Proteomes" id="UP001442841">
    <property type="component" value="Chromosome"/>
</dbReference>
<evidence type="ECO:0000256" key="1">
    <source>
        <dbReference type="ARBA" id="ARBA00023015"/>
    </source>
</evidence>
<evidence type="ECO:0000256" key="4">
    <source>
        <dbReference type="PROSITE-ProRule" id="PRU00335"/>
    </source>
</evidence>